<sequence>MVVHAVGGKIHVLFDGGVRRGTDISKVGRPVIYGLVAKGEYRVRRVIEMLKDELELTMALSGCPTVNDIIKSLVRTELDGLNCWL</sequence>
<dbReference type="EMBL" id="CM045772">
    <property type="protein sequence ID" value="KAI7986857.1"/>
    <property type="molecule type" value="Genomic_DNA"/>
</dbReference>
<comment type="caution">
    <text evidence="1">The sequence shown here is derived from an EMBL/GenBank/DDBJ whole genome shotgun (WGS) entry which is preliminary data.</text>
</comment>
<evidence type="ECO:0000313" key="1">
    <source>
        <dbReference type="EMBL" id="KAI7986857.1"/>
    </source>
</evidence>
<accession>A0ACC0FFG3</accession>
<name>A0ACC0FFG3_9ERIC</name>
<keyword evidence="2" id="KW-1185">Reference proteome</keyword>
<protein>
    <submittedName>
        <fullName evidence="1">Peroxisomal (S)-2-hydroxy-acid oxidase GLO4</fullName>
    </submittedName>
</protein>
<organism evidence="1 2">
    <name type="scientific">Camellia lanceoleosa</name>
    <dbReference type="NCBI Taxonomy" id="1840588"/>
    <lineage>
        <taxon>Eukaryota</taxon>
        <taxon>Viridiplantae</taxon>
        <taxon>Streptophyta</taxon>
        <taxon>Embryophyta</taxon>
        <taxon>Tracheophyta</taxon>
        <taxon>Spermatophyta</taxon>
        <taxon>Magnoliopsida</taxon>
        <taxon>eudicotyledons</taxon>
        <taxon>Gunneridae</taxon>
        <taxon>Pentapetalae</taxon>
        <taxon>asterids</taxon>
        <taxon>Ericales</taxon>
        <taxon>Theaceae</taxon>
        <taxon>Camellia</taxon>
    </lineage>
</organism>
<evidence type="ECO:0000313" key="2">
    <source>
        <dbReference type="Proteomes" id="UP001060215"/>
    </source>
</evidence>
<dbReference type="Proteomes" id="UP001060215">
    <property type="component" value="Chromosome 15"/>
</dbReference>
<proteinExistence type="predicted"/>
<reference evidence="1 2" key="1">
    <citation type="journal article" date="2022" name="Plant J.">
        <title>Chromosome-level genome of Camellia lanceoleosa provides a valuable resource for understanding genome evolution and self-incompatibility.</title>
        <authorList>
            <person name="Gong W."/>
            <person name="Xiao S."/>
            <person name="Wang L."/>
            <person name="Liao Z."/>
            <person name="Chang Y."/>
            <person name="Mo W."/>
            <person name="Hu G."/>
            <person name="Li W."/>
            <person name="Zhao G."/>
            <person name="Zhu H."/>
            <person name="Hu X."/>
            <person name="Ji K."/>
            <person name="Xiang X."/>
            <person name="Song Q."/>
            <person name="Yuan D."/>
            <person name="Jin S."/>
            <person name="Zhang L."/>
        </authorList>
    </citation>
    <scope>NUCLEOTIDE SEQUENCE [LARGE SCALE GENOMIC DNA]</scope>
    <source>
        <strain evidence="1">SQ_2022a</strain>
    </source>
</reference>
<gene>
    <name evidence="1" type="ORF">LOK49_LG14G02199</name>
</gene>